<feature type="region of interest" description="Disordered" evidence="1">
    <location>
        <begin position="35"/>
        <end position="209"/>
    </location>
</feature>
<dbReference type="EMBL" id="JAANYQ010000003">
    <property type="protein sequence ID" value="KAF4125113.1"/>
    <property type="molecule type" value="Genomic_DNA"/>
</dbReference>
<proteinExistence type="predicted"/>
<evidence type="ECO:0000313" key="3">
    <source>
        <dbReference type="Proteomes" id="UP000749293"/>
    </source>
</evidence>
<dbReference type="OrthoDB" id="5365739at2759"/>
<comment type="caution">
    <text evidence="2">The sequence shown here is derived from an EMBL/GenBank/DDBJ whole genome shotgun (WGS) entry which is preliminary data.</text>
</comment>
<dbReference type="Proteomes" id="UP000749293">
    <property type="component" value="Unassembled WGS sequence"/>
</dbReference>
<name>A0A9P4Z0N1_9HYPO</name>
<gene>
    <name evidence="2" type="ORF">GMORB2_3952</name>
</gene>
<evidence type="ECO:0000313" key="2">
    <source>
        <dbReference type="EMBL" id="KAF4125113.1"/>
    </source>
</evidence>
<organism evidence="2 3">
    <name type="scientific">Geosmithia morbida</name>
    <dbReference type="NCBI Taxonomy" id="1094350"/>
    <lineage>
        <taxon>Eukaryota</taxon>
        <taxon>Fungi</taxon>
        <taxon>Dikarya</taxon>
        <taxon>Ascomycota</taxon>
        <taxon>Pezizomycotina</taxon>
        <taxon>Sordariomycetes</taxon>
        <taxon>Hypocreomycetidae</taxon>
        <taxon>Hypocreales</taxon>
        <taxon>Bionectriaceae</taxon>
        <taxon>Geosmithia</taxon>
    </lineage>
</organism>
<dbReference type="GeneID" id="55970180"/>
<feature type="compositionally biased region" description="Basic and acidic residues" evidence="1">
    <location>
        <begin position="179"/>
        <end position="191"/>
    </location>
</feature>
<feature type="compositionally biased region" description="Low complexity" evidence="1">
    <location>
        <begin position="121"/>
        <end position="137"/>
    </location>
</feature>
<feature type="compositionally biased region" description="Gly residues" evidence="1">
    <location>
        <begin position="138"/>
        <end position="148"/>
    </location>
</feature>
<feature type="compositionally biased region" description="Polar residues" evidence="1">
    <location>
        <begin position="40"/>
        <end position="61"/>
    </location>
</feature>
<dbReference type="AlphaFoldDB" id="A0A9P4Z0N1"/>
<reference evidence="2" key="1">
    <citation type="submission" date="2020-03" db="EMBL/GenBank/DDBJ databases">
        <title>Site-based positive gene gene selection in Geosmithia morbida across the United States reveals a broad range of putative effectors and factors for local host and environmental adapation.</title>
        <authorList>
            <person name="Onufrak A."/>
            <person name="Murdoch R.W."/>
            <person name="Gazis R."/>
            <person name="Huff M."/>
            <person name="Staton M."/>
            <person name="Klingeman W."/>
            <person name="Hadziabdic D."/>
        </authorList>
    </citation>
    <scope>NUCLEOTIDE SEQUENCE</scope>
    <source>
        <strain evidence="2">1262</strain>
    </source>
</reference>
<sequence length="389" mass="41858">MCRRARPADLDQATRTVVQMSPYFRQFSTSPYFLADEPASRNSSDSAPSPARQRSQANVNEIKSLAANRPAQTGGAIPPQQQQQPKVVDIRSLPRGGLRGRGGAGFRGSRGGAGVRGGRGSASRPTGDGSSRFAGQSGARGGGRGGAARGAQRGRKGGRGASAQGAARRRKQGGEGEEDGARSFRDDRYVDESELVEPSEHALEQAMRFGVETTYKPELTRESLAREMPAVPSSSTGPAARIHESLSALGTADRVGRPAGLTPAMYALDLKERGLRYFADTESRQRTEEYMQRVRREKALAAGKDESAIATDPIIRDLDEEARKAILDGAVAGRHDTLEYATDPVGISRNWHLRSETWGPKERKAFEAKLSTMLAKSKQAAPKKKEAKA</sequence>
<dbReference type="RefSeq" id="XP_035323765.1">
    <property type="nucleotide sequence ID" value="XM_035465928.1"/>
</dbReference>
<accession>A0A9P4Z0N1</accession>
<keyword evidence="3" id="KW-1185">Reference proteome</keyword>
<protein>
    <submittedName>
        <fullName evidence="2">Uncharacterized protein</fullName>
    </submittedName>
</protein>
<feature type="compositionally biased region" description="Gly residues" evidence="1">
    <location>
        <begin position="97"/>
        <end position="120"/>
    </location>
</feature>
<evidence type="ECO:0000256" key="1">
    <source>
        <dbReference type="SAM" id="MobiDB-lite"/>
    </source>
</evidence>